<dbReference type="InterPro" id="IPR050266">
    <property type="entry name" value="AB_hydrolase_sf"/>
</dbReference>
<dbReference type="Proteomes" id="UP000183299">
    <property type="component" value="Unassembled WGS sequence"/>
</dbReference>
<dbReference type="GO" id="GO:0016020">
    <property type="term" value="C:membrane"/>
    <property type="evidence" value="ECO:0007669"/>
    <property type="project" value="TreeGrafter"/>
</dbReference>
<reference evidence="2 3" key="1">
    <citation type="submission" date="2016-10" db="EMBL/GenBank/DDBJ databases">
        <authorList>
            <person name="de Groot N.N."/>
        </authorList>
    </citation>
    <scope>NUCLEOTIDE SEQUENCE [LARGE SCALE GENOMIC DNA]</scope>
    <source>
        <strain evidence="2 3">CGMCC 1.8891</strain>
    </source>
</reference>
<organism evidence="2 3">
    <name type="scientific">Celeribacter halophilus</name>
    <dbReference type="NCBI Taxonomy" id="576117"/>
    <lineage>
        <taxon>Bacteria</taxon>
        <taxon>Pseudomonadati</taxon>
        <taxon>Pseudomonadota</taxon>
        <taxon>Alphaproteobacteria</taxon>
        <taxon>Rhodobacterales</taxon>
        <taxon>Roseobacteraceae</taxon>
        <taxon>Celeribacter</taxon>
    </lineage>
</organism>
<dbReference type="SUPFAM" id="SSF53474">
    <property type="entry name" value="alpha/beta-Hydrolases"/>
    <property type="match status" value="1"/>
</dbReference>
<feature type="domain" description="AB hydrolase-1" evidence="1">
    <location>
        <begin position="54"/>
        <end position="291"/>
    </location>
</feature>
<name>A0A1I3WRG7_9RHOB</name>
<evidence type="ECO:0000313" key="2">
    <source>
        <dbReference type="EMBL" id="SFK09447.1"/>
    </source>
</evidence>
<dbReference type="OrthoDB" id="9815441at2"/>
<evidence type="ECO:0000259" key="1">
    <source>
        <dbReference type="Pfam" id="PF00561"/>
    </source>
</evidence>
<dbReference type="EMBL" id="FORY01000029">
    <property type="protein sequence ID" value="SFK09447.1"/>
    <property type="molecule type" value="Genomic_DNA"/>
</dbReference>
<dbReference type="STRING" id="576117.SAMN04488138_12910"/>
<dbReference type="AlphaFoldDB" id="A0A1I3WRG7"/>
<dbReference type="GeneID" id="98666891"/>
<dbReference type="PANTHER" id="PTHR43798:SF33">
    <property type="entry name" value="HYDROLASE, PUTATIVE (AFU_ORTHOLOGUE AFUA_2G14860)-RELATED"/>
    <property type="match status" value="1"/>
</dbReference>
<accession>A0A1I3WRG7</accession>
<gene>
    <name evidence="2" type="ORF">SAMN04488138_12910</name>
</gene>
<dbReference type="Pfam" id="PF00561">
    <property type="entry name" value="Abhydrolase_1"/>
    <property type="match status" value="1"/>
</dbReference>
<protein>
    <submittedName>
        <fullName evidence="2">Pimeloyl-ACP methyl ester carboxylesterase</fullName>
    </submittedName>
</protein>
<dbReference type="RefSeq" id="WP_066599177.1">
    <property type="nucleotide sequence ID" value="NZ_FORY01000029.1"/>
</dbReference>
<dbReference type="PRINTS" id="PR00111">
    <property type="entry name" value="ABHYDROLASE"/>
</dbReference>
<dbReference type="PANTHER" id="PTHR43798">
    <property type="entry name" value="MONOACYLGLYCEROL LIPASE"/>
    <property type="match status" value="1"/>
</dbReference>
<dbReference type="InterPro" id="IPR029058">
    <property type="entry name" value="AB_hydrolase_fold"/>
</dbReference>
<evidence type="ECO:0000313" key="3">
    <source>
        <dbReference type="Proteomes" id="UP000183299"/>
    </source>
</evidence>
<proteinExistence type="predicted"/>
<dbReference type="InterPro" id="IPR000073">
    <property type="entry name" value="AB_hydrolase_1"/>
</dbReference>
<keyword evidence="3" id="KW-1185">Reference proteome</keyword>
<dbReference type="Gene3D" id="3.40.50.1820">
    <property type="entry name" value="alpha/beta hydrolase"/>
    <property type="match status" value="1"/>
</dbReference>
<sequence>MGFPRNAGQKAEVPHLTSNRAFVRAMKTRRRGDLVKTPSGTVIHVESYGEKDAPPVVLVHGASGSTYDMNFRLAPALDAQFRVYVVDRPGFGHSPRMKDETLSAQARVLRQAVQQLDNRRPIVLGQSYGGAVALEWALQSNEVAALVLVSAPSHDWETGHPLLHRILAKPVIGWWAAEFVNAFTPQWIIDRQLAGVFAPQDVPEGYADYFQPRKAIYPVRHRLNARQRIALKAEMAAMVPKYAQLTLPVESLHGTKDEIVPDVIHALPFDAKVASNHLTRLEGIGHMPHHVATDAVVGAVQRAAARCNLG</sequence>